<dbReference type="EMBL" id="KV429033">
    <property type="protein sequence ID" value="KZT74492.1"/>
    <property type="molecule type" value="Genomic_DNA"/>
</dbReference>
<keyword evidence="3" id="KW-1185">Reference proteome</keyword>
<gene>
    <name evidence="2" type="ORF">DAEQUDRAFT_761339</name>
</gene>
<dbReference type="Gene3D" id="1.10.472.10">
    <property type="entry name" value="Cyclin-like"/>
    <property type="match status" value="1"/>
</dbReference>
<evidence type="ECO:0000313" key="3">
    <source>
        <dbReference type="Proteomes" id="UP000076727"/>
    </source>
</evidence>
<feature type="compositionally biased region" description="Basic and acidic residues" evidence="1">
    <location>
        <begin position="378"/>
        <end position="389"/>
    </location>
</feature>
<feature type="region of interest" description="Disordered" evidence="1">
    <location>
        <begin position="378"/>
        <end position="417"/>
    </location>
</feature>
<dbReference type="CDD" id="cd20557">
    <property type="entry name" value="CYCLIN_ScPCL1-like"/>
    <property type="match status" value="1"/>
</dbReference>
<name>A0A165U747_9APHY</name>
<feature type="compositionally biased region" description="Low complexity" evidence="1">
    <location>
        <begin position="305"/>
        <end position="314"/>
    </location>
</feature>
<feature type="compositionally biased region" description="Basic residues" evidence="1">
    <location>
        <begin position="320"/>
        <end position="333"/>
    </location>
</feature>
<organism evidence="2 3">
    <name type="scientific">Daedalea quercina L-15889</name>
    <dbReference type="NCBI Taxonomy" id="1314783"/>
    <lineage>
        <taxon>Eukaryota</taxon>
        <taxon>Fungi</taxon>
        <taxon>Dikarya</taxon>
        <taxon>Basidiomycota</taxon>
        <taxon>Agaricomycotina</taxon>
        <taxon>Agaricomycetes</taxon>
        <taxon>Polyporales</taxon>
        <taxon>Fomitopsis</taxon>
    </lineage>
</organism>
<dbReference type="STRING" id="1314783.A0A165U747"/>
<evidence type="ECO:0008006" key="4">
    <source>
        <dbReference type="Google" id="ProtNLM"/>
    </source>
</evidence>
<feature type="region of interest" description="Disordered" evidence="1">
    <location>
        <begin position="436"/>
        <end position="470"/>
    </location>
</feature>
<feature type="compositionally biased region" description="Low complexity" evidence="1">
    <location>
        <begin position="234"/>
        <end position="245"/>
    </location>
</feature>
<feature type="compositionally biased region" description="Pro residues" evidence="1">
    <location>
        <begin position="287"/>
        <end position="304"/>
    </location>
</feature>
<dbReference type="Proteomes" id="UP000076727">
    <property type="component" value="Unassembled WGS sequence"/>
</dbReference>
<evidence type="ECO:0000313" key="2">
    <source>
        <dbReference type="EMBL" id="KZT74492.1"/>
    </source>
</evidence>
<accession>A0A165U747</accession>
<proteinExistence type="predicted"/>
<dbReference type="OrthoDB" id="2801440at2759"/>
<dbReference type="AlphaFoldDB" id="A0A165U747"/>
<sequence>MEYLSRTYPSANELIAPSSLLPARFHHPHLRELQRIPVNWDMIDYCIEYIVAFLATYRWDKERHRLRTSFFVHLACNVLGKSQLDMGTLLVALSFINRASRGFANRLDSNMDKPWDCEELLMAALITANKALNDNCYSLSVWEAWSSVLDKTALRTAERHFLMFIEYDVSVREVELLSHYDGIMEYCVRKPGGWYQLNSVLHPNRPLQEPESPRTFPTPIGAGQPHTNGSQRQAPSPFSVASSSALTYLEHRPEGRHPSRHSQAAYPVASSSAHRLPDSRTYQSPAPSHPGAPLPPLPVPPAPRQPVARASLPPYDRRDRGRSRSPAPRRPRVPPKPAHANSSSEMRSRYGDLASHSNRGEQWDRHVRIDRRVRYPREHILDHNDEPHPRRTSGLSTRTPYDGDRYHRSRRRDSPGLRLPPLRDLWAIWDSGPESLHGYPPPLSSNETRHDYSRSRRAPSPSGRDGWYQR</sequence>
<reference evidence="2 3" key="1">
    <citation type="journal article" date="2016" name="Mol. Biol. Evol.">
        <title>Comparative Genomics of Early-Diverging Mushroom-Forming Fungi Provides Insights into the Origins of Lignocellulose Decay Capabilities.</title>
        <authorList>
            <person name="Nagy L.G."/>
            <person name="Riley R."/>
            <person name="Tritt A."/>
            <person name="Adam C."/>
            <person name="Daum C."/>
            <person name="Floudas D."/>
            <person name="Sun H."/>
            <person name="Yadav J.S."/>
            <person name="Pangilinan J."/>
            <person name="Larsson K.H."/>
            <person name="Matsuura K."/>
            <person name="Barry K."/>
            <person name="Labutti K."/>
            <person name="Kuo R."/>
            <person name="Ohm R.A."/>
            <person name="Bhattacharya S.S."/>
            <person name="Shirouzu T."/>
            <person name="Yoshinaga Y."/>
            <person name="Martin F.M."/>
            <person name="Grigoriev I.V."/>
            <person name="Hibbett D.S."/>
        </authorList>
    </citation>
    <scope>NUCLEOTIDE SEQUENCE [LARGE SCALE GENOMIC DNA]</scope>
    <source>
        <strain evidence="2 3">L-15889</strain>
    </source>
</reference>
<feature type="region of interest" description="Disordered" evidence="1">
    <location>
        <begin position="205"/>
        <end position="361"/>
    </location>
</feature>
<protein>
    <recommendedName>
        <fullName evidence="4">Cyclin N-terminal domain-containing protein</fullName>
    </recommendedName>
</protein>
<evidence type="ECO:0000256" key="1">
    <source>
        <dbReference type="SAM" id="MobiDB-lite"/>
    </source>
</evidence>